<keyword evidence="2" id="KW-1185">Reference proteome</keyword>
<dbReference type="Proteomes" id="UP001145742">
    <property type="component" value="Unassembled WGS sequence"/>
</dbReference>
<dbReference type="EMBL" id="WHWB01034144">
    <property type="protein sequence ID" value="KAJ7413393.1"/>
    <property type="molecule type" value="Genomic_DNA"/>
</dbReference>
<evidence type="ECO:0000313" key="1">
    <source>
        <dbReference type="EMBL" id="KAJ7413393.1"/>
    </source>
</evidence>
<reference evidence="1" key="1">
    <citation type="submission" date="2019-10" db="EMBL/GenBank/DDBJ databases">
        <authorList>
            <person name="Soares A.E.R."/>
            <person name="Aleixo A."/>
            <person name="Schneider P."/>
            <person name="Miyaki C.Y."/>
            <person name="Schneider M.P."/>
            <person name="Mello C."/>
            <person name="Vasconcelos A.T.R."/>
        </authorList>
    </citation>
    <scope>NUCLEOTIDE SEQUENCE</scope>
    <source>
        <tissue evidence="1">Muscle</tissue>
    </source>
</reference>
<name>A0ABQ9D1M8_9PASS</name>
<evidence type="ECO:0000313" key="2">
    <source>
        <dbReference type="Proteomes" id="UP001145742"/>
    </source>
</evidence>
<protein>
    <submittedName>
        <fullName evidence="1">Uncharacterized protein</fullName>
    </submittedName>
</protein>
<sequence length="129" mass="14317">MVLCGLWMLQQNVVPKDMLCRSLWSCAQPTVCQMELMWRIQEEEEKKFEASAKQMPSAGLQEAVWLENCLAEPLAQQLCLPPLANFHKLLWNAGGCLELWAVSSALQPCGEDLNPTAAEHLQASSCASV</sequence>
<proteinExistence type="predicted"/>
<accession>A0ABQ9D1M8</accession>
<comment type="caution">
    <text evidence="1">The sequence shown here is derived from an EMBL/GenBank/DDBJ whole genome shotgun (WGS) entry which is preliminary data.</text>
</comment>
<organism evidence="1 2">
    <name type="scientific">Willisornis vidua</name>
    <name type="common">Xingu scale-backed antbird</name>
    <dbReference type="NCBI Taxonomy" id="1566151"/>
    <lineage>
        <taxon>Eukaryota</taxon>
        <taxon>Metazoa</taxon>
        <taxon>Chordata</taxon>
        <taxon>Craniata</taxon>
        <taxon>Vertebrata</taxon>
        <taxon>Euteleostomi</taxon>
        <taxon>Archelosauria</taxon>
        <taxon>Archosauria</taxon>
        <taxon>Dinosauria</taxon>
        <taxon>Saurischia</taxon>
        <taxon>Theropoda</taxon>
        <taxon>Coelurosauria</taxon>
        <taxon>Aves</taxon>
        <taxon>Neognathae</taxon>
        <taxon>Neoaves</taxon>
        <taxon>Telluraves</taxon>
        <taxon>Australaves</taxon>
        <taxon>Passeriformes</taxon>
        <taxon>Thamnophilidae</taxon>
        <taxon>Willisornis</taxon>
    </lineage>
</organism>
<gene>
    <name evidence="1" type="ORF">WISP_91055</name>
</gene>